<evidence type="ECO:0000313" key="7">
    <source>
        <dbReference type="EMBL" id="VWO95394.1"/>
    </source>
</evidence>
<dbReference type="GO" id="GO:0020037">
    <property type="term" value="F:heme binding"/>
    <property type="evidence" value="ECO:0007669"/>
    <property type="project" value="InterPro"/>
</dbReference>
<name>A0A5K1JTT5_9APHY</name>
<evidence type="ECO:0000256" key="1">
    <source>
        <dbReference type="ARBA" id="ARBA00001971"/>
    </source>
</evidence>
<sequence>MMDDYQAIASACLAVFLAVYAVRWYNDPLRAIPTVGGSSLPGLSYLGALRMQGDCRGVLETAYRKHAGSVFKVAFLDRWIVTVSGRNMVEELRKRADELSGPLGSHEVRFSSFLFASPRVGSSAAGKFLQMKHLFEPPVLVDDYHVAAVREMGRRELSAVIPPVIDEVCAAVEDCIVADEDEWTGVEATPAMQKIVARASSRAIVGLPLCRNDEYLSLAVNFTLGFMKNGVILRFLPCFLKPVVALFVNFPKRDTRRAVAYLRTTIEERHRAASELGKGWHDKPNDLLQSLLDMATARNESTFTVVQRLLLVNFTAIHTTSMVSTEHCSPPPVALTTRNALARASQTITHALYHLAEKSAEFIAPLREEIEAAVSADGWTATALGKMWKLDSVLRETLRLYGVGVSKHPLSSTD</sequence>
<evidence type="ECO:0000256" key="4">
    <source>
        <dbReference type="ARBA" id="ARBA00023002"/>
    </source>
</evidence>
<evidence type="ECO:0000256" key="3">
    <source>
        <dbReference type="ARBA" id="ARBA00022723"/>
    </source>
</evidence>
<accession>A0A5K1JTT5</accession>
<keyword evidence="6" id="KW-0503">Monooxygenase</keyword>
<dbReference type="SUPFAM" id="SSF48264">
    <property type="entry name" value="Cytochrome P450"/>
    <property type="match status" value="1"/>
</dbReference>
<dbReference type="PANTHER" id="PTHR46206:SF1">
    <property type="entry name" value="P450, PUTATIVE (EUROFUNG)-RELATED"/>
    <property type="match status" value="1"/>
</dbReference>
<dbReference type="InterPro" id="IPR036396">
    <property type="entry name" value="Cyt_P450_sf"/>
</dbReference>
<gene>
    <name evidence="7" type="primary">A0A075TRB3</name>
</gene>
<dbReference type="GO" id="GO:0016705">
    <property type="term" value="F:oxidoreductase activity, acting on paired donors, with incorporation or reduction of molecular oxygen"/>
    <property type="evidence" value="ECO:0007669"/>
    <property type="project" value="InterPro"/>
</dbReference>
<dbReference type="Gene3D" id="1.10.630.10">
    <property type="entry name" value="Cytochrome P450"/>
    <property type="match status" value="1"/>
</dbReference>
<protein>
    <submittedName>
        <fullName evidence="7">Isoepoxydon dehydrogenase patN (IDH) )</fullName>
        <ecNumber evidence="7">1.1.1.-</ecNumber>
    </submittedName>
</protein>
<comment type="similarity">
    <text evidence="2">Belongs to the cytochrome P450 family.</text>
</comment>
<keyword evidence="5" id="KW-0408">Iron</keyword>
<proteinExistence type="inferred from homology"/>
<evidence type="ECO:0000256" key="5">
    <source>
        <dbReference type="ARBA" id="ARBA00023004"/>
    </source>
</evidence>
<organism evidence="7">
    <name type="scientific">Ganoderma boninense</name>
    <dbReference type="NCBI Taxonomy" id="34458"/>
    <lineage>
        <taxon>Eukaryota</taxon>
        <taxon>Fungi</taxon>
        <taxon>Dikarya</taxon>
        <taxon>Basidiomycota</taxon>
        <taxon>Agaricomycotina</taxon>
        <taxon>Agaricomycetes</taxon>
        <taxon>Polyporales</taxon>
        <taxon>Polyporaceae</taxon>
        <taxon>Ganoderma</taxon>
    </lineage>
</organism>
<keyword evidence="4 7" id="KW-0560">Oxidoreductase</keyword>
<evidence type="ECO:0000256" key="6">
    <source>
        <dbReference type="ARBA" id="ARBA00023033"/>
    </source>
</evidence>
<reference evidence="7" key="1">
    <citation type="submission" date="2019-10" db="EMBL/GenBank/DDBJ databases">
        <authorList>
            <person name="Nor Muhammad N."/>
        </authorList>
    </citation>
    <scope>NUCLEOTIDE SEQUENCE</scope>
</reference>
<dbReference type="EC" id="1.1.1.-" evidence="7"/>
<evidence type="ECO:0000256" key="2">
    <source>
        <dbReference type="ARBA" id="ARBA00010617"/>
    </source>
</evidence>
<dbReference type="AlphaFoldDB" id="A0A5K1JTT5"/>
<dbReference type="EMBL" id="LR724778">
    <property type="protein sequence ID" value="VWO95394.1"/>
    <property type="molecule type" value="Genomic_DNA"/>
</dbReference>
<dbReference type="GO" id="GO:0005506">
    <property type="term" value="F:iron ion binding"/>
    <property type="evidence" value="ECO:0007669"/>
    <property type="project" value="InterPro"/>
</dbReference>
<keyword evidence="3" id="KW-0479">Metal-binding</keyword>
<dbReference type="PANTHER" id="PTHR46206">
    <property type="entry name" value="CYTOCHROME P450"/>
    <property type="match status" value="1"/>
</dbReference>
<dbReference type="CDD" id="cd11041">
    <property type="entry name" value="CYP503A1-like"/>
    <property type="match status" value="1"/>
</dbReference>
<dbReference type="GO" id="GO:0004497">
    <property type="term" value="F:monooxygenase activity"/>
    <property type="evidence" value="ECO:0007669"/>
    <property type="project" value="InterPro"/>
</dbReference>
<comment type="cofactor">
    <cofactor evidence="1">
        <name>heme</name>
        <dbReference type="ChEBI" id="CHEBI:30413"/>
    </cofactor>
</comment>